<keyword evidence="3" id="KW-0687">Ribonucleoprotein</keyword>
<gene>
    <name evidence="5" type="ORF">GcC1_144017</name>
</gene>
<keyword evidence="2 5" id="KW-0689">Ribosomal protein</keyword>
<evidence type="ECO:0000313" key="6">
    <source>
        <dbReference type="Proteomes" id="UP000285405"/>
    </source>
</evidence>
<comment type="caution">
    <text evidence="5">The sequence shown here is derived from an EMBL/GenBank/DDBJ whole genome shotgun (WGS) entry which is preliminary data.</text>
</comment>
<comment type="similarity">
    <text evidence="1">Belongs to the universal ribosomal protein uL1 family.</text>
</comment>
<dbReference type="InterPro" id="IPR023674">
    <property type="entry name" value="Ribosomal_uL1-like"/>
</dbReference>
<feature type="compositionally biased region" description="Polar residues" evidence="4">
    <location>
        <begin position="314"/>
        <end position="333"/>
    </location>
</feature>
<dbReference type="EMBL" id="MCBR01014420">
    <property type="protein sequence ID" value="RKF62829.1"/>
    <property type="molecule type" value="Genomic_DNA"/>
</dbReference>
<evidence type="ECO:0000256" key="3">
    <source>
        <dbReference type="ARBA" id="ARBA00023274"/>
    </source>
</evidence>
<dbReference type="OrthoDB" id="1747252at2759"/>
<feature type="region of interest" description="Disordered" evidence="4">
    <location>
        <begin position="47"/>
        <end position="86"/>
    </location>
</feature>
<evidence type="ECO:0000256" key="1">
    <source>
        <dbReference type="ARBA" id="ARBA00010531"/>
    </source>
</evidence>
<dbReference type="InterPro" id="IPR028364">
    <property type="entry name" value="Ribosomal_uL1/biogenesis"/>
</dbReference>
<dbReference type="Gene3D" id="3.30.190.20">
    <property type="match status" value="1"/>
</dbReference>
<feature type="region of interest" description="Disordered" evidence="4">
    <location>
        <begin position="309"/>
        <end position="333"/>
    </location>
</feature>
<dbReference type="Gene3D" id="3.40.50.790">
    <property type="match status" value="1"/>
</dbReference>
<dbReference type="FunFam" id="3.40.50.790:FF:000001">
    <property type="entry name" value="50S ribosomal protein L1"/>
    <property type="match status" value="1"/>
</dbReference>
<dbReference type="GO" id="GO:0005762">
    <property type="term" value="C:mitochondrial large ribosomal subunit"/>
    <property type="evidence" value="ECO:0007669"/>
    <property type="project" value="TreeGrafter"/>
</dbReference>
<sequence>MNLLRTITRHRQMAQMKTCINQWRGIYNSYYRVISNVLNVRFLSTSQPLHKGGPKPPRKKKVSPPKDSVASQAKKRKEALKKKKKTRTSYKVDNIDSLPKFCLVDAVRYLQAAEVGQQPKVVKYELAVKLSSLKNGPVVRNRLRLPYPVRTDTRISVICPPDSKYAAEAREAGAVLVGEENIFQAVKDGKIEFDRLICQSESLEKMNKAQLGKILGPKGMMPSAKMGTVVKNPAELIRDMIGAVEYREKLGVVRLAIGQLAHSPMELQSNIKAFMTAIKYDMAQIAEKANKTIAEVVLSSTNGPGLTLNGKFQDGNSINPQQLTGTHEMTTEL</sequence>
<dbReference type="PANTHER" id="PTHR36427">
    <property type="entry name" value="54S RIBOSOMAL PROTEIN L1, MITOCHONDRIAL"/>
    <property type="match status" value="1"/>
</dbReference>
<name>A0A420HZH0_9PEZI</name>
<feature type="compositionally biased region" description="Basic residues" evidence="4">
    <location>
        <begin position="52"/>
        <end position="63"/>
    </location>
</feature>
<organism evidence="5 6">
    <name type="scientific">Golovinomyces cichoracearum</name>
    <dbReference type="NCBI Taxonomy" id="62708"/>
    <lineage>
        <taxon>Eukaryota</taxon>
        <taxon>Fungi</taxon>
        <taxon>Dikarya</taxon>
        <taxon>Ascomycota</taxon>
        <taxon>Pezizomycotina</taxon>
        <taxon>Leotiomycetes</taxon>
        <taxon>Erysiphales</taxon>
        <taxon>Erysiphaceae</taxon>
        <taxon>Golovinomyces</taxon>
    </lineage>
</organism>
<dbReference type="Proteomes" id="UP000285405">
    <property type="component" value="Unassembled WGS sequence"/>
</dbReference>
<feature type="compositionally biased region" description="Basic residues" evidence="4">
    <location>
        <begin position="73"/>
        <end position="86"/>
    </location>
</feature>
<dbReference type="AlphaFoldDB" id="A0A420HZH0"/>
<evidence type="ECO:0000256" key="4">
    <source>
        <dbReference type="SAM" id="MobiDB-lite"/>
    </source>
</evidence>
<dbReference type="CDD" id="cd00403">
    <property type="entry name" value="Ribosomal_L1"/>
    <property type="match status" value="1"/>
</dbReference>
<dbReference type="SUPFAM" id="SSF56808">
    <property type="entry name" value="Ribosomal protein L1"/>
    <property type="match status" value="1"/>
</dbReference>
<dbReference type="Pfam" id="PF00687">
    <property type="entry name" value="Ribosomal_L1"/>
    <property type="match status" value="1"/>
</dbReference>
<protein>
    <submittedName>
        <fullName evidence="5">50S ribosomal protein L1</fullName>
    </submittedName>
</protein>
<dbReference type="GO" id="GO:0003735">
    <property type="term" value="F:structural constituent of ribosome"/>
    <property type="evidence" value="ECO:0007669"/>
    <property type="project" value="TreeGrafter"/>
</dbReference>
<proteinExistence type="inferred from homology"/>
<accession>A0A420HZH0</accession>
<dbReference type="PANTHER" id="PTHR36427:SF3">
    <property type="entry name" value="LARGE RIBOSOMAL SUBUNIT PROTEIN UL1M"/>
    <property type="match status" value="1"/>
</dbReference>
<evidence type="ECO:0000256" key="2">
    <source>
        <dbReference type="ARBA" id="ARBA00022980"/>
    </source>
</evidence>
<reference evidence="5 6" key="1">
    <citation type="journal article" date="2018" name="BMC Genomics">
        <title>Comparative genome analyses reveal sequence features reflecting distinct modes of host-adaptation between dicot and monocot powdery mildew.</title>
        <authorList>
            <person name="Wu Y."/>
            <person name="Ma X."/>
            <person name="Pan Z."/>
            <person name="Kale S.D."/>
            <person name="Song Y."/>
            <person name="King H."/>
            <person name="Zhang Q."/>
            <person name="Presley C."/>
            <person name="Deng X."/>
            <person name="Wei C.I."/>
            <person name="Xiao S."/>
        </authorList>
    </citation>
    <scope>NUCLEOTIDE SEQUENCE [LARGE SCALE GENOMIC DNA]</scope>
    <source>
        <strain evidence="5">UCSC1</strain>
    </source>
</reference>
<evidence type="ECO:0000313" key="5">
    <source>
        <dbReference type="EMBL" id="RKF62829.1"/>
    </source>
</evidence>
<dbReference type="InterPro" id="IPR016095">
    <property type="entry name" value="Ribosomal_uL1_3-a/b-sand"/>
</dbReference>